<gene>
    <name evidence="2" type="ORF">CMC5_065950</name>
</gene>
<dbReference type="AlphaFoldDB" id="A0A0K1END2"/>
<keyword evidence="3" id="KW-1185">Reference proteome</keyword>
<name>A0A0K1END2_CHOCO</name>
<keyword evidence="1" id="KW-0472">Membrane</keyword>
<keyword evidence="1" id="KW-1133">Transmembrane helix</keyword>
<feature type="transmembrane region" description="Helical" evidence="1">
    <location>
        <begin position="285"/>
        <end position="311"/>
    </location>
</feature>
<dbReference type="Gene3D" id="1.20.1530.20">
    <property type="match status" value="1"/>
</dbReference>
<dbReference type="Pfam" id="PF13593">
    <property type="entry name" value="SBF_like"/>
    <property type="match status" value="1"/>
</dbReference>
<feature type="transmembrane region" description="Helical" evidence="1">
    <location>
        <begin position="82"/>
        <end position="102"/>
    </location>
</feature>
<protein>
    <submittedName>
        <fullName evidence="2">Membrane protein</fullName>
    </submittedName>
</protein>
<feature type="transmembrane region" description="Helical" evidence="1">
    <location>
        <begin position="215"/>
        <end position="234"/>
    </location>
</feature>
<dbReference type="PATRIC" id="fig|52.7.peg.7247"/>
<sequence>MTAPTPVRSPLRSAWRRLLPDNFTLALLGTVTLATLLPCRGEVARGFSLLTDLAIVLLFFLHGAKLSREAILSGLAHYRLHLLVFASTFVLFPALGLLTGLLPSSLLGPELASGFLFLCLLPSTVQSSIAFTSMAGGNVPAAVCSASISNVLGIFITPVLTGALLGAQGAGVSLGAIRSILLQLLAPFVLGHLLRPVIGAFVDRHKSVLSLVDRGSILLVVYTAFSEAVVEGLWQKVSGFDLAVVLAVSGLILALALAVTTWGARALGFSREDEIAIVFCGSKKSLASGVPMAGVLFPAATVGVMIVPLMLFHQIQLMVCAVLARRYAEKPSSEDAERVAREGTPG</sequence>
<dbReference type="STRING" id="52.CMC5_065950"/>
<evidence type="ECO:0000313" key="2">
    <source>
        <dbReference type="EMBL" id="AKT42369.1"/>
    </source>
</evidence>
<feature type="transmembrane region" description="Helical" evidence="1">
    <location>
        <begin position="240"/>
        <end position="264"/>
    </location>
</feature>
<dbReference type="PIRSF" id="PIRSF026166">
    <property type="entry name" value="UCP026166"/>
    <property type="match status" value="1"/>
</dbReference>
<dbReference type="OrthoDB" id="9792271at2"/>
<dbReference type="PANTHER" id="PTHR18640">
    <property type="entry name" value="SOLUTE CARRIER FAMILY 10 MEMBER 7"/>
    <property type="match status" value="1"/>
</dbReference>
<proteinExistence type="predicted"/>
<feature type="transmembrane region" description="Helical" evidence="1">
    <location>
        <begin position="114"/>
        <end position="136"/>
    </location>
</feature>
<dbReference type="KEGG" id="ccro:CMC5_065950"/>
<feature type="transmembrane region" description="Helical" evidence="1">
    <location>
        <begin position="176"/>
        <end position="194"/>
    </location>
</feature>
<evidence type="ECO:0000256" key="1">
    <source>
        <dbReference type="SAM" id="Phobius"/>
    </source>
</evidence>
<organism evidence="2 3">
    <name type="scientific">Chondromyces crocatus</name>
    <dbReference type="NCBI Taxonomy" id="52"/>
    <lineage>
        <taxon>Bacteria</taxon>
        <taxon>Pseudomonadati</taxon>
        <taxon>Myxococcota</taxon>
        <taxon>Polyangia</taxon>
        <taxon>Polyangiales</taxon>
        <taxon>Polyangiaceae</taxon>
        <taxon>Chondromyces</taxon>
    </lineage>
</organism>
<dbReference type="PANTHER" id="PTHR18640:SF5">
    <property type="entry name" value="SODIUM_BILE ACID COTRANSPORTER 7"/>
    <property type="match status" value="1"/>
</dbReference>
<evidence type="ECO:0000313" key="3">
    <source>
        <dbReference type="Proteomes" id="UP000067626"/>
    </source>
</evidence>
<dbReference type="RefSeq" id="WP_050434012.1">
    <property type="nucleotide sequence ID" value="NZ_CP012159.1"/>
</dbReference>
<accession>A0A0K1END2</accession>
<dbReference type="InterPro" id="IPR038770">
    <property type="entry name" value="Na+/solute_symporter_sf"/>
</dbReference>
<feature type="transmembrane region" description="Helical" evidence="1">
    <location>
        <begin position="148"/>
        <end position="170"/>
    </location>
</feature>
<feature type="transmembrane region" description="Helical" evidence="1">
    <location>
        <begin position="43"/>
        <end position="61"/>
    </location>
</feature>
<dbReference type="EMBL" id="CP012159">
    <property type="protein sequence ID" value="AKT42369.1"/>
    <property type="molecule type" value="Genomic_DNA"/>
</dbReference>
<dbReference type="Proteomes" id="UP000067626">
    <property type="component" value="Chromosome"/>
</dbReference>
<dbReference type="InterPro" id="IPR016833">
    <property type="entry name" value="Put_Na-Bile_cotransptr"/>
</dbReference>
<keyword evidence="1" id="KW-0812">Transmembrane</keyword>
<reference evidence="2 3" key="1">
    <citation type="submission" date="2015-07" db="EMBL/GenBank/DDBJ databases">
        <title>Genome analysis of myxobacterium Chondromyces crocatus Cm c5 reveals a high potential for natural compound synthesis and the genetic basis for the loss of fruiting body formation.</title>
        <authorList>
            <person name="Zaburannyi N."/>
            <person name="Bunk B."/>
            <person name="Maier J."/>
            <person name="Overmann J."/>
            <person name="Mueller R."/>
        </authorList>
    </citation>
    <scope>NUCLEOTIDE SEQUENCE [LARGE SCALE GENOMIC DNA]</scope>
    <source>
        <strain evidence="2 3">Cm c5</strain>
    </source>
</reference>
<dbReference type="GO" id="GO:0005886">
    <property type="term" value="C:plasma membrane"/>
    <property type="evidence" value="ECO:0007669"/>
    <property type="project" value="TreeGrafter"/>
</dbReference>